<sequence length="311" mass="31932">MPAASSGEGAVDHLGCIGRGWGRCVRAERVDGGESVEQQGPDGVDRGGIVGAKAPPRAVQVERLECGPQARAQVGPGGGVVDCRERGVERPDEGSEGKRVRSEAIDVPRLGLGGIVGLGGDDGADRLKMPEPIPGIPEQPLLSDQRPGGPGGDRRLPPGQVAQPEQAHEQRPGDATATVSAGGGEVCDGEEAACDRGRLQGLAGGPVPRDTRGVESPLEEPGVGGVSRVQNGDAAGAGTGREGIRGKAHGKCGLRGGIREVEDTSRDRRRVGRHDHLGNLSVRGETLQHALDGRGEPAADDDQGSEVGRRD</sequence>
<feature type="region of interest" description="Disordered" evidence="1">
    <location>
        <begin position="69"/>
        <end position="311"/>
    </location>
</feature>
<dbReference type="AlphaFoldDB" id="A0A6J6UB17"/>
<evidence type="ECO:0000256" key="1">
    <source>
        <dbReference type="SAM" id="MobiDB-lite"/>
    </source>
</evidence>
<gene>
    <name evidence="2" type="ORF">UFOPK2810_01068</name>
</gene>
<name>A0A6J6UB17_9ZZZZ</name>
<proteinExistence type="predicted"/>
<feature type="compositionally biased region" description="Basic and acidic residues" evidence="1">
    <location>
        <begin position="257"/>
        <end position="266"/>
    </location>
</feature>
<organism evidence="2">
    <name type="scientific">freshwater metagenome</name>
    <dbReference type="NCBI Taxonomy" id="449393"/>
    <lineage>
        <taxon>unclassified sequences</taxon>
        <taxon>metagenomes</taxon>
        <taxon>ecological metagenomes</taxon>
    </lineage>
</organism>
<reference evidence="2" key="1">
    <citation type="submission" date="2020-05" db="EMBL/GenBank/DDBJ databases">
        <authorList>
            <person name="Chiriac C."/>
            <person name="Salcher M."/>
            <person name="Ghai R."/>
            <person name="Kavagutti S V."/>
        </authorList>
    </citation>
    <scope>NUCLEOTIDE SEQUENCE</scope>
</reference>
<feature type="compositionally biased region" description="Basic and acidic residues" evidence="1">
    <location>
        <begin position="82"/>
        <end position="106"/>
    </location>
</feature>
<protein>
    <submittedName>
        <fullName evidence="2">Unannotated protein</fullName>
    </submittedName>
</protein>
<dbReference type="EMBL" id="CAEZYZ010000179">
    <property type="protein sequence ID" value="CAB4755823.1"/>
    <property type="molecule type" value="Genomic_DNA"/>
</dbReference>
<evidence type="ECO:0000313" key="2">
    <source>
        <dbReference type="EMBL" id="CAB4755823.1"/>
    </source>
</evidence>
<feature type="compositionally biased region" description="Gly residues" evidence="1">
    <location>
        <begin position="111"/>
        <end position="121"/>
    </location>
</feature>
<accession>A0A6J6UB17</accession>
<feature type="region of interest" description="Disordered" evidence="1">
    <location>
        <begin position="31"/>
        <end position="51"/>
    </location>
</feature>